<evidence type="ECO:0008006" key="4">
    <source>
        <dbReference type="Google" id="ProtNLM"/>
    </source>
</evidence>
<feature type="transmembrane region" description="Helical" evidence="1">
    <location>
        <begin position="441"/>
        <end position="464"/>
    </location>
</feature>
<protein>
    <recommendedName>
        <fullName evidence="4">TraG N-terminal Proteobacteria domain-containing protein</fullName>
    </recommendedName>
</protein>
<keyword evidence="1" id="KW-0812">Transmembrane</keyword>
<gene>
    <name evidence="2" type="ORF">COV91_03435</name>
</gene>
<feature type="transmembrane region" description="Helical" evidence="1">
    <location>
        <begin position="30"/>
        <end position="51"/>
    </location>
</feature>
<evidence type="ECO:0000313" key="2">
    <source>
        <dbReference type="EMBL" id="PIQ68554.1"/>
    </source>
</evidence>
<dbReference type="AlphaFoldDB" id="A0A2H0KDS6"/>
<dbReference type="Proteomes" id="UP000229342">
    <property type="component" value="Unassembled WGS sequence"/>
</dbReference>
<reference evidence="2 3" key="1">
    <citation type="submission" date="2017-09" db="EMBL/GenBank/DDBJ databases">
        <title>Depth-based differentiation of microbial function through sediment-hosted aquifers and enrichment of novel symbionts in the deep terrestrial subsurface.</title>
        <authorList>
            <person name="Probst A.J."/>
            <person name="Ladd B."/>
            <person name="Jarett J.K."/>
            <person name="Geller-Mcgrath D.E."/>
            <person name="Sieber C.M."/>
            <person name="Emerson J.B."/>
            <person name="Anantharaman K."/>
            <person name="Thomas B.C."/>
            <person name="Malmstrom R."/>
            <person name="Stieglmeier M."/>
            <person name="Klingl A."/>
            <person name="Woyke T."/>
            <person name="Ryan C.M."/>
            <person name="Banfield J.F."/>
        </authorList>
    </citation>
    <scope>NUCLEOTIDE SEQUENCE [LARGE SCALE GENOMIC DNA]</scope>
    <source>
        <strain evidence="2">CG11_big_fil_rev_8_21_14_0_20_46_11</strain>
    </source>
</reference>
<sequence length="526" mass="58536">MFSSTAYEAFYTIIGLHFHEASIQIITSQAVLAGILALTFGAAFFFAVWGYFKKYLPGSLGGGRGANLATFVKLIASFLLGVSLLKVGSFGDVKDYKRVSWHQNDYIETKIPNLQEAYKVSFVFDLMTQSAEELARFFNMVVDKLFERTNSELHAPSAFYKAIMYAGSVSIEDPGLRSLIDLYSTQCFDKVIPQIEDAKRMDKISEFFRPSHGVVDQALRGIALTTSKGIKVTCYDLKEKVGLELHNHSRKIRGKLTRYEDKVSLGVRRDILNEIASSTLNNYFNEKAETYWFNIQKGAEIPSGSFAKFLLGWKRLWSWDGFLSLTGSEDLEGANLTAERALQFNEYLKRAPHLKGMVMLFLIAAFPWLIFFIFAGKWRIIIAWWAVYASVLLWTPLWTLLYHLMSSIALSTDVMASFGRLNDGVSLYSSQLITNKIYQFYAIYSWLQLIIGPLPTVFLAWGMFTGFLKDSEQESSPEGISTVASVAGATVTGGASAGVTAGASAGIKTAASRAGYRPKGIPPKNS</sequence>
<keyword evidence="1" id="KW-0472">Membrane</keyword>
<dbReference type="EMBL" id="PCVG01000044">
    <property type="protein sequence ID" value="PIQ68554.1"/>
    <property type="molecule type" value="Genomic_DNA"/>
</dbReference>
<feature type="transmembrane region" description="Helical" evidence="1">
    <location>
        <begin position="357"/>
        <end position="375"/>
    </location>
</feature>
<feature type="transmembrane region" description="Helical" evidence="1">
    <location>
        <begin position="381"/>
        <end position="401"/>
    </location>
</feature>
<keyword evidence="1" id="KW-1133">Transmembrane helix</keyword>
<accession>A0A2H0KDS6</accession>
<comment type="caution">
    <text evidence="2">The sequence shown here is derived from an EMBL/GenBank/DDBJ whole genome shotgun (WGS) entry which is preliminary data.</text>
</comment>
<name>A0A2H0KDS6_9BACT</name>
<organism evidence="2 3">
    <name type="scientific">Candidatus Taylorbacteria bacterium CG11_big_fil_rev_8_21_14_0_20_46_11</name>
    <dbReference type="NCBI Taxonomy" id="1975025"/>
    <lineage>
        <taxon>Bacteria</taxon>
        <taxon>Candidatus Tayloriibacteriota</taxon>
    </lineage>
</organism>
<proteinExistence type="predicted"/>
<evidence type="ECO:0000313" key="3">
    <source>
        <dbReference type="Proteomes" id="UP000229342"/>
    </source>
</evidence>
<feature type="transmembrane region" description="Helical" evidence="1">
    <location>
        <begin position="71"/>
        <end position="88"/>
    </location>
</feature>
<evidence type="ECO:0000256" key="1">
    <source>
        <dbReference type="SAM" id="Phobius"/>
    </source>
</evidence>